<reference evidence="1 2" key="1">
    <citation type="submission" date="2024-01" db="EMBL/GenBank/DDBJ databases">
        <title>The genomes of 5 underutilized Papilionoideae crops provide insights into root nodulation and disease resistanc.</title>
        <authorList>
            <person name="Jiang F."/>
        </authorList>
    </citation>
    <scope>NUCLEOTIDE SEQUENCE [LARGE SCALE GENOMIC DNA]</scope>
    <source>
        <strain evidence="1">LVBAO_FW01</strain>
        <tissue evidence="1">Leaves</tissue>
    </source>
</reference>
<dbReference type="SUPFAM" id="SSF54928">
    <property type="entry name" value="RNA-binding domain, RBD"/>
    <property type="match status" value="1"/>
</dbReference>
<dbReference type="GO" id="GO:0003676">
    <property type="term" value="F:nucleic acid binding"/>
    <property type="evidence" value="ECO:0007669"/>
    <property type="project" value="InterPro"/>
</dbReference>
<dbReference type="AlphaFoldDB" id="A0AAN9KF74"/>
<dbReference type="InterPro" id="IPR012677">
    <property type="entry name" value="Nucleotide-bd_a/b_plait_sf"/>
</dbReference>
<dbReference type="InterPro" id="IPR035979">
    <property type="entry name" value="RBD_domain_sf"/>
</dbReference>
<protein>
    <recommendedName>
        <fullName evidence="3">RRM domain-containing protein</fullName>
    </recommendedName>
</protein>
<evidence type="ECO:0000313" key="1">
    <source>
        <dbReference type="EMBL" id="KAK7316347.1"/>
    </source>
</evidence>
<comment type="caution">
    <text evidence="1">The sequence shown here is derived from an EMBL/GenBank/DDBJ whole genome shotgun (WGS) entry which is preliminary data.</text>
</comment>
<gene>
    <name evidence="1" type="ORF">VNO77_35315</name>
</gene>
<evidence type="ECO:0008006" key="3">
    <source>
        <dbReference type="Google" id="ProtNLM"/>
    </source>
</evidence>
<dbReference type="EMBL" id="JAYMYQ010000008">
    <property type="protein sequence ID" value="KAK7316347.1"/>
    <property type="molecule type" value="Genomic_DNA"/>
</dbReference>
<sequence>MNLHTVQFGLMPYFQRKIVNNKFPGDVPGNILLVSIEGVEARDVSIDVIHLVFSAFCSVHKIATFEKTVGFQALIQFSDAETASLARNALDKRSIPRYLLPEHVGSCHFCISYSGHKDLNIKFQSNHSSCVVMASVTTATAAIETLEGHSTHDGGYCQLHLTYSRHIDLNVKLILIEQNCLAIQFSLRKSATH</sequence>
<evidence type="ECO:0000313" key="2">
    <source>
        <dbReference type="Proteomes" id="UP001367508"/>
    </source>
</evidence>
<dbReference type="PANTHER" id="PTHR15592">
    <property type="entry name" value="MATRIN 3/NUCLEAR PROTEIN 220-RELATED"/>
    <property type="match status" value="1"/>
</dbReference>
<organism evidence="1 2">
    <name type="scientific">Canavalia gladiata</name>
    <name type="common">Sword bean</name>
    <name type="synonym">Dolichos gladiatus</name>
    <dbReference type="NCBI Taxonomy" id="3824"/>
    <lineage>
        <taxon>Eukaryota</taxon>
        <taxon>Viridiplantae</taxon>
        <taxon>Streptophyta</taxon>
        <taxon>Embryophyta</taxon>
        <taxon>Tracheophyta</taxon>
        <taxon>Spermatophyta</taxon>
        <taxon>Magnoliopsida</taxon>
        <taxon>eudicotyledons</taxon>
        <taxon>Gunneridae</taxon>
        <taxon>Pentapetalae</taxon>
        <taxon>rosids</taxon>
        <taxon>fabids</taxon>
        <taxon>Fabales</taxon>
        <taxon>Fabaceae</taxon>
        <taxon>Papilionoideae</taxon>
        <taxon>50 kb inversion clade</taxon>
        <taxon>NPAAA clade</taxon>
        <taxon>indigoferoid/millettioid clade</taxon>
        <taxon>Phaseoleae</taxon>
        <taxon>Canavalia</taxon>
    </lineage>
</organism>
<dbReference type="Proteomes" id="UP001367508">
    <property type="component" value="Unassembled WGS sequence"/>
</dbReference>
<name>A0AAN9KF74_CANGL</name>
<dbReference type="Gene3D" id="3.30.70.330">
    <property type="match status" value="2"/>
</dbReference>
<keyword evidence="2" id="KW-1185">Reference proteome</keyword>
<proteinExistence type="predicted"/>
<accession>A0AAN9KF74</accession>